<evidence type="ECO:0000313" key="8">
    <source>
        <dbReference type="EMBL" id="GEM04102.1"/>
    </source>
</evidence>
<evidence type="ECO:0000256" key="6">
    <source>
        <dbReference type="PROSITE-ProRule" id="PRU10085"/>
    </source>
</evidence>
<evidence type="ECO:0000313" key="11">
    <source>
        <dbReference type="Proteomes" id="UP000321773"/>
    </source>
</evidence>
<dbReference type="GO" id="GO:0006515">
    <property type="term" value="P:protein quality control for misfolded or incompletely synthesized proteins"/>
    <property type="evidence" value="ECO:0007669"/>
    <property type="project" value="TreeGrafter"/>
</dbReference>
<evidence type="ECO:0000313" key="10">
    <source>
        <dbReference type="Proteomes" id="UP000199139"/>
    </source>
</evidence>
<dbReference type="NCBIfam" id="NF045542">
    <property type="entry name" value="Clp_rel_HeadMat"/>
    <property type="match status" value="1"/>
</dbReference>
<dbReference type="RefSeq" id="WP_089853909.1">
    <property type="nucleotide sequence ID" value="NZ_BJWJ01000008.1"/>
</dbReference>
<sequence>MKKINIKGVIVSNDDAWIYDLFDVEHTSPNDIIEALDNAENDELEVVINSPGGNVFAGSEIYTALKDYAGKVTTKIVGIAASMGSVIAMAGDTVKVSPTAQIMIHNVSNITQGDYRDMEHSSDVLKNMNKSIASAYRNKSGLEENELLAMMDNETWLNAEQAKEKGFADEVMFESNQLVASASESPMIPQQVINKIRNMQDKFKRPVESPKGEDQSDILMAKFNLLKLKGDVNE</sequence>
<dbReference type="PRINTS" id="PR00127">
    <property type="entry name" value="CLPPROTEASEP"/>
</dbReference>
<dbReference type="Proteomes" id="UP000321773">
    <property type="component" value="Unassembled WGS sequence"/>
</dbReference>
<dbReference type="GO" id="GO:0051117">
    <property type="term" value="F:ATPase binding"/>
    <property type="evidence" value="ECO:0007669"/>
    <property type="project" value="TreeGrafter"/>
</dbReference>
<evidence type="ECO:0000256" key="3">
    <source>
        <dbReference type="ARBA" id="ARBA00022670"/>
    </source>
</evidence>
<dbReference type="Gene3D" id="3.90.226.10">
    <property type="entry name" value="2-enoyl-CoA Hydratase, Chain A, domain 1"/>
    <property type="match status" value="1"/>
</dbReference>
<evidence type="ECO:0000256" key="2">
    <source>
        <dbReference type="ARBA" id="ARBA00022490"/>
    </source>
</evidence>
<dbReference type="PANTHER" id="PTHR10381">
    <property type="entry name" value="ATP-DEPENDENT CLP PROTEASE PROTEOLYTIC SUBUNIT"/>
    <property type="match status" value="1"/>
</dbReference>
<keyword evidence="2" id="KW-0963">Cytoplasm</keyword>
<dbReference type="AlphaFoldDB" id="A0A1I6SHA8"/>
<dbReference type="InterPro" id="IPR001907">
    <property type="entry name" value="ClpP"/>
</dbReference>
<dbReference type="InterPro" id="IPR018215">
    <property type="entry name" value="ClpP_Ser_AS"/>
</dbReference>
<dbReference type="GO" id="GO:0009368">
    <property type="term" value="C:endopeptidase Clp complex"/>
    <property type="evidence" value="ECO:0007669"/>
    <property type="project" value="TreeGrafter"/>
</dbReference>
<comment type="catalytic activity">
    <reaction evidence="6">
        <text>Hydrolysis of proteins to small peptides in the presence of ATP and magnesium. alpha-casein is the usual test substrate. In the absence of ATP, only oligopeptides shorter than five residues are hydrolyzed (such as succinyl-Leu-Tyr-|-NHMec, and Leu-Tyr-Leu-|-Tyr-Trp, in which cleavage of the -Tyr-|-Leu- and -Tyr-|-Trp bonds also occurs).</text>
        <dbReference type="EC" id="3.4.21.92"/>
    </reaction>
</comment>
<evidence type="ECO:0000256" key="4">
    <source>
        <dbReference type="ARBA" id="ARBA00022801"/>
    </source>
</evidence>
<dbReference type="SUPFAM" id="SSF52096">
    <property type="entry name" value="ClpP/crotonase"/>
    <property type="match status" value="1"/>
</dbReference>
<dbReference type="Proteomes" id="UP000199139">
    <property type="component" value="Unassembled WGS sequence"/>
</dbReference>
<dbReference type="GO" id="GO:0004176">
    <property type="term" value="F:ATP-dependent peptidase activity"/>
    <property type="evidence" value="ECO:0007669"/>
    <property type="project" value="InterPro"/>
</dbReference>
<keyword evidence="11" id="KW-1185">Reference proteome</keyword>
<dbReference type="Pfam" id="PF00574">
    <property type="entry name" value="CLP_protease"/>
    <property type="match status" value="1"/>
</dbReference>
<reference evidence="9 10" key="1">
    <citation type="submission" date="2016-10" db="EMBL/GenBank/DDBJ databases">
        <authorList>
            <person name="de Groot N.N."/>
        </authorList>
    </citation>
    <scope>NUCLEOTIDE SEQUENCE [LARGE SCALE GENOMIC DNA]</scope>
    <source>
        <strain evidence="9 10">DSM 17074</strain>
    </source>
</reference>
<dbReference type="InterPro" id="IPR023562">
    <property type="entry name" value="ClpP/TepA"/>
</dbReference>
<gene>
    <name evidence="8" type="primary">pi323</name>
    <name evidence="8" type="ORF">HMI01_10900</name>
    <name evidence="9" type="ORF">SAMN05421668_10952</name>
</gene>
<dbReference type="EMBL" id="FPAI01000009">
    <property type="protein sequence ID" value="SFS76351.1"/>
    <property type="molecule type" value="Genomic_DNA"/>
</dbReference>
<proteinExistence type="inferred from homology"/>
<feature type="active site" evidence="6">
    <location>
        <position position="82"/>
    </location>
</feature>
<dbReference type="OrthoDB" id="9806592at2"/>
<dbReference type="CDD" id="cd07016">
    <property type="entry name" value="S14_ClpP_1"/>
    <property type="match status" value="1"/>
</dbReference>
<dbReference type="EMBL" id="BJWJ01000008">
    <property type="protein sequence ID" value="GEM04102.1"/>
    <property type="molecule type" value="Genomic_DNA"/>
</dbReference>
<dbReference type="STRING" id="306541.SAMN05421668_10952"/>
<protein>
    <recommendedName>
        <fullName evidence="7">ATP-dependent Clp protease proteolytic subunit</fullName>
    </recommendedName>
</protein>
<evidence type="ECO:0000313" key="9">
    <source>
        <dbReference type="EMBL" id="SFS76351.1"/>
    </source>
</evidence>
<accession>A0A1I6SHA8</accession>
<dbReference type="PANTHER" id="PTHR10381:SF70">
    <property type="entry name" value="ATP-DEPENDENT CLP PROTEASE PROTEOLYTIC SUBUNIT"/>
    <property type="match status" value="1"/>
</dbReference>
<dbReference type="PROSITE" id="PS00381">
    <property type="entry name" value="CLP_PROTEASE_SER"/>
    <property type="match status" value="1"/>
</dbReference>
<dbReference type="GO" id="GO:0004252">
    <property type="term" value="F:serine-type endopeptidase activity"/>
    <property type="evidence" value="ECO:0007669"/>
    <property type="project" value="InterPro"/>
</dbReference>
<organism evidence="9 10">
    <name type="scientific">Halolactibacillus miurensis</name>
    <dbReference type="NCBI Taxonomy" id="306541"/>
    <lineage>
        <taxon>Bacteria</taxon>
        <taxon>Bacillati</taxon>
        <taxon>Bacillota</taxon>
        <taxon>Bacilli</taxon>
        <taxon>Bacillales</taxon>
        <taxon>Bacillaceae</taxon>
        <taxon>Halolactibacillus</taxon>
    </lineage>
</organism>
<reference evidence="8 11" key="2">
    <citation type="submission" date="2019-07" db="EMBL/GenBank/DDBJ databases">
        <title>Whole genome shotgun sequence of Halolactibacillus miurensis NBRC 100873.</title>
        <authorList>
            <person name="Hosoyama A."/>
            <person name="Uohara A."/>
            <person name="Ohji S."/>
            <person name="Ichikawa N."/>
        </authorList>
    </citation>
    <scope>NUCLEOTIDE SEQUENCE [LARGE SCALE GENOMIC DNA]</scope>
    <source>
        <strain evidence="8 11">NBRC 100873</strain>
    </source>
</reference>
<keyword evidence="5" id="KW-0720">Serine protease</keyword>
<evidence type="ECO:0000256" key="5">
    <source>
        <dbReference type="ARBA" id="ARBA00022825"/>
    </source>
</evidence>
<evidence type="ECO:0000256" key="7">
    <source>
        <dbReference type="RuleBase" id="RU003567"/>
    </source>
</evidence>
<name>A0A1I6SHA8_9BACI</name>
<dbReference type="InterPro" id="IPR029045">
    <property type="entry name" value="ClpP/crotonase-like_dom_sf"/>
</dbReference>
<evidence type="ECO:0000256" key="1">
    <source>
        <dbReference type="ARBA" id="ARBA00007039"/>
    </source>
</evidence>
<keyword evidence="3 9" id="KW-0645">Protease</keyword>
<comment type="similarity">
    <text evidence="1 7">Belongs to the peptidase S14 family.</text>
</comment>
<keyword evidence="4" id="KW-0378">Hydrolase</keyword>